<evidence type="ECO:0000313" key="2">
    <source>
        <dbReference type="EMBL" id="KKS82835.1"/>
    </source>
</evidence>
<name>A0A0G1CAZ4_9BACT</name>
<protein>
    <submittedName>
        <fullName evidence="2">LAGLIDADG homing endonuclease</fullName>
    </submittedName>
</protein>
<proteinExistence type="predicted"/>
<dbReference type="Proteomes" id="UP000034810">
    <property type="component" value="Unassembled WGS sequence"/>
</dbReference>
<organism evidence="2 3">
    <name type="scientific">Candidatus Wolfebacteria bacterium GW2011_GWC1_43_10</name>
    <dbReference type="NCBI Taxonomy" id="1619011"/>
    <lineage>
        <taxon>Bacteria</taxon>
        <taxon>Candidatus Wolfeibacteriota</taxon>
    </lineage>
</organism>
<gene>
    <name evidence="2" type="ORF">UV58_C0004G0006</name>
</gene>
<sequence>MGRTKPIVSADYVVGLTDGEGCFYVYVSNSPRYVGGARVGLNFYIKMNERDKNLLEKVRRSLKCGCVYFQREQRKNHTQCYRYTVGSHRDVIERIIPFFKRHSLQSDSKRKSFMFFCEIAELVESGKHLTKDGIEQIRLLKKRMNQKTVGLA</sequence>
<dbReference type="InterPro" id="IPR004860">
    <property type="entry name" value="LAGLIDADG_dom"/>
</dbReference>
<dbReference type="Pfam" id="PF00961">
    <property type="entry name" value="LAGLIDADG_1"/>
    <property type="match status" value="1"/>
</dbReference>
<dbReference type="PANTHER" id="PTHR36181">
    <property type="entry name" value="INTRON-ENCODED ENDONUCLEASE AI3-RELATED"/>
    <property type="match status" value="1"/>
</dbReference>
<evidence type="ECO:0000259" key="1">
    <source>
        <dbReference type="Pfam" id="PF00961"/>
    </source>
</evidence>
<comment type="caution">
    <text evidence="2">The sequence shown here is derived from an EMBL/GenBank/DDBJ whole genome shotgun (WGS) entry which is preliminary data.</text>
</comment>
<dbReference type="SUPFAM" id="SSF55608">
    <property type="entry name" value="Homing endonucleases"/>
    <property type="match status" value="1"/>
</dbReference>
<dbReference type="AlphaFoldDB" id="A0A0G1CAZ4"/>
<dbReference type="GO" id="GO:0004519">
    <property type="term" value="F:endonuclease activity"/>
    <property type="evidence" value="ECO:0007669"/>
    <property type="project" value="UniProtKB-KW"/>
</dbReference>
<dbReference type="InterPro" id="IPR027434">
    <property type="entry name" value="Homing_endonucl"/>
</dbReference>
<keyword evidence="2" id="KW-0378">Hydrolase</keyword>
<feature type="domain" description="Homing endonuclease LAGLIDADG" evidence="1">
    <location>
        <begin position="14"/>
        <end position="119"/>
    </location>
</feature>
<dbReference type="PANTHER" id="PTHR36181:SF4">
    <property type="entry name" value="LAGLIDADG ENDONUCLEASE"/>
    <property type="match status" value="1"/>
</dbReference>
<dbReference type="EMBL" id="LCFA01000004">
    <property type="protein sequence ID" value="KKS82835.1"/>
    <property type="molecule type" value="Genomic_DNA"/>
</dbReference>
<evidence type="ECO:0000313" key="3">
    <source>
        <dbReference type="Proteomes" id="UP000034810"/>
    </source>
</evidence>
<keyword evidence="2" id="KW-0540">Nuclease</keyword>
<dbReference type="Gene3D" id="3.10.28.10">
    <property type="entry name" value="Homing endonucleases"/>
    <property type="match status" value="1"/>
</dbReference>
<keyword evidence="2" id="KW-0255">Endonuclease</keyword>
<reference evidence="2 3" key="1">
    <citation type="journal article" date="2015" name="Nature">
        <title>rRNA introns, odd ribosomes, and small enigmatic genomes across a large radiation of phyla.</title>
        <authorList>
            <person name="Brown C.T."/>
            <person name="Hug L.A."/>
            <person name="Thomas B.C."/>
            <person name="Sharon I."/>
            <person name="Castelle C.J."/>
            <person name="Singh A."/>
            <person name="Wilkins M.J."/>
            <person name="Williams K.H."/>
            <person name="Banfield J.F."/>
        </authorList>
    </citation>
    <scope>NUCLEOTIDE SEQUENCE [LARGE SCALE GENOMIC DNA]</scope>
</reference>
<accession>A0A0G1CAZ4</accession>
<dbReference type="InterPro" id="IPR051289">
    <property type="entry name" value="LAGLIDADG_Endonuclease"/>
</dbReference>